<keyword evidence="2" id="KW-0812">Transmembrane</keyword>
<dbReference type="EMBL" id="RAWX01000001">
    <property type="protein sequence ID" value="RKJ92186.1"/>
    <property type="molecule type" value="Genomic_DNA"/>
</dbReference>
<evidence type="ECO:0000256" key="2">
    <source>
        <dbReference type="SAM" id="Phobius"/>
    </source>
</evidence>
<dbReference type="InterPro" id="IPR010090">
    <property type="entry name" value="Phage_tape_meas"/>
</dbReference>
<name>A0A3A9J5Q6_AERVE</name>
<gene>
    <name evidence="4" type="ORF">D6R50_06455</name>
</gene>
<evidence type="ECO:0000259" key="3">
    <source>
        <dbReference type="Pfam" id="PF10145"/>
    </source>
</evidence>
<dbReference type="NCBIfam" id="TIGR01760">
    <property type="entry name" value="tape_meas_TP901"/>
    <property type="match status" value="1"/>
</dbReference>
<dbReference type="Proteomes" id="UP000281725">
    <property type="component" value="Unassembled WGS sequence"/>
</dbReference>
<feature type="transmembrane region" description="Helical" evidence="2">
    <location>
        <begin position="379"/>
        <end position="400"/>
    </location>
</feature>
<evidence type="ECO:0000313" key="5">
    <source>
        <dbReference type="Proteomes" id="UP000281725"/>
    </source>
</evidence>
<sequence>MASATEQLMMRIGLIDAATRPLQGIKRELAQVKQVAGAGFAQLAGGGAAIAAGAMAIQAALGPAIEMDRALGEVASLDVSQTGLQLLGEEALRFSVEYGKSATEFVRASYDIQSAIGGLSEQELPAFTRASAVLAAATKADTGTITSYMGTMYGIFKQQAAVMGKAEWVEAVAGKTATAVQMFKTTGQGMADAFQGVQSTATSLGISMDEQFAVLGTLQASMGGAVAGTAYKSFLSSIPKAGKELGLSFYDATGQMLPMVNILELIQGKFGELDGAEIGALQKAFGETATPVILGLISDTDALKGSIDALGQARGMDKATLMAAAMTDQYERVEAAWFAIRAALFSAVLPSINKVVGVFADGAGVVLRWTKIFPNLSKLVAYTVLAIAGLGIVTGTWLVLAAVAKLATLAWTLSLGKLLKVKTYVWMYTKLHNGAMRVWAVTVFFAKVAAFAFSAALWVLKAALWAVKIAMGIGAFVAWLAIMLVTKVAVFAFNAALLVIKGTLAAFRAIMLAVNSVMLANPAVLIVLAIIALVAAIALGIVYWDEIKAALADTGVFTALGIIFDTLTEGWRKFTGFLADLSPFKLLGAAAKWLIDLVNKFSSITGITIGTEGMGDLPSAPNVAAPEQAVNSPLASYRQQGARAPAVGGLGQQLIQKNASVTAMRQPPAKTLTTGDINMYVQNPMTPEELSRNTWLEQRG</sequence>
<feature type="domain" description="Phage tail tape measure protein" evidence="3">
    <location>
        <begin position="89"/>
        <end position="286"/>
    </location>
</feature>
<dbReference type="RefSeq" id="WP_120414595.1">
    <property type="nucleotide sequence ID" value="NZ_RAWX01000001.1"/>
</dbReference>
<evidence type="ECO:0000313" key="4">
    <source>
        <dbReference type="EMBL" id="RKJ92186.1"/>
    </source>
</evidence>
<dbReference type="Pfam" id="PF10145">
    <property type="entry name" value="PhageMin_Tail"/>
    <property type="match status" value="1"/>
</dbReference>
<accession>A0A3A9J5Q6</accession>
<keyword evidence="1" id="KW-1188">Viral release from host cell</keyword>
<evidence type="ECO:0000256" key="1">
    <source>
        <dbReference type="ARBA" id="ARBA00022612"/>
    </source>
</evidence>
<proteinExistence type="predicted"/>
<keyword evidence="2" id="KW-1133">Transmembrane helix</keyword>
<comment type="caution">
    <text evidence="4">The sequence shown here is derived from an EMBL/GenBank/DDBJ whole genome shotgun (WGS) entry which is preliminary data.</text>
</comment>
<keyword evidence="2" id="KW-0472">Membrane</keyword>
<feature type="transmembrane region" description="Helical" evidence="2">
    <location>
        <begin position="438"/>
        <end position="459"/>
    </location>
</feature>
<reference evidence="4 5" key="1">
    <citation type="submission" date="2018-09" db="EMBL/GenBank/DDBJ databases">
        <title>Genome sequencing of Aeromonas veronii MS-17-88.</title>
        <authorList>
            <person name="Tekedar H.C."/>
            <person name="Arick M.A."/>
            <person name="Hsu C.-Y."/>
            <person name="Thrash A."/>
            <person name="Karsi A."/>
            <person name="Lawrence M.L."/>
            <person name="Abdelhamed H."/>
        </authorList>
    </citation>
    <scope>NUCLEOTIDE SEQUENCE [LARGE SCALE GENOMIC DNA]</scope>
    <source>
        <strain evidence="4 5">MS 17-88</strain>
    </source>
</reference>
<dbReference type="PANTHER" id="PTHR37813">
    <property type="entry name" value="FELS-2 PROPHAGE PROTEIN"/>
    <property type="match status" value="1"/>
</dbReference>
<organism evidence="4 5">
    <name type="scientific">Aeromonas veronii</name>
    <dbReference type="NCBI Taxonomy" id="654"/>
    <lineage>
        <taxon>Bacteria</taxon>
        <taxon>Pseudomonadati</taxon>
        <taxon>Pseudomonadota</taxon>
        <taxon>Gammaproteobacteria</taxon>
        <taxon>Aeromonadales</taxon>
        <taxon>Aeromonadaceae</taxon>
        <taxon>Aeromonas</taxon>
    </lineage>
</organism>
<feature type="transmembrane region" description="Helical" evidence="2">
    <location>
        <begin position="523"/>
        <end position="544"/>
    </location>
</feature>
<feature type="transmembrane region" description="Helical" evidence="2">
    <location>
        <begin position="491"/>
        <end position="511"/>
    </location>
</feature>
<feature type="transmembrane region" description="Helical" evidence="2">
    <location>
        <begin position="465"/>
        <end position="484"/>
    </location>
</feature>
<dbReference type="AlphaFoldDB" id="A0A3A9J5Q6"/>
<dbReference type="PANTHER" id="PTHR37813:SF1">
    <property type="entry name" value="FELS-2 PROPHAGE PROTEIN"/>
    <property type="match status" value="1"/>
</dbReference>
<protein>
    <submittedName>
        <fullName evidence="4">Phage tail tape measure protein</fullName>
    </submittedName>
</protein>